<dbReference type="Proteomes" id="UP001225034">
    <property type="component" value="Unassembled WGS sequence"/>
</dbReference>
<evidence type="ECO:0000313" key="2">
    <source>
        <dbReference type="Proteomes" id="UP001225034"/>
    </source>
</evidence>
<reference evidence="1 2" key="1">
    <citation type="submission" date="2023-07" db="EMBL/GenBank/DDBJ databases">
        <title>Genomic Encyclopedia of Type Strains, Phase IV (KMG-IV): sequencing the most valuable type-strain genomes for metagenomic binning, comparative biology and taxonomic classification.</title>
        <authorList>
            <person name="Goeker M."/>
        </authorList>
    </citation>
    <scope>NUCLEOTIDE SEQUENCE [LARGE SCALE GENOMIC DNA]</scope>
    <source>
        <strain evidence="1 2">DSM 19154</strain>
    </source>
</reference>
<accession>A0ABT9YIK3</accession>
<comment type="caution">
    <text evidence="1">The sequence shown here is derived from an EMBL/GenBank/DDBJ whole genome shotgun (WGS) entry which is preliminary data.</text>
</comment>
<protein>
    <submittedName>
        <fullName evidence="1">Uncharacterized protein</fullName>
    </submittedName>
</protein>
<keyword evidence="2" id="KW-1185">Reference proteome</keyword>
<evidence type="ECO:0000313" key="1">
    <source>
        <dbReference type="EMBL" id="MDQ0207519.1"/>
    </source>
</evidence>
<dbReference type="EMBL" id="JAUSUA010000003">
    <property type="protein sequence ID" value="MDQ0207519.1"/>
    <property type="molecule type" value="Genomic_DNA"/>
</dbReference>
<proteinExistence type="predicted"/>
<sequence length="39" mass="3984">MRKLSWILAIAIIISVSGPIATTGGSKVVSTQGQANTGR</sequence>
<name>A0ABT9YIK3_9BACI</name>
<organism evidence="1 2">
    <name type="scientific">Alkalicoccobacillus murimartini</name>
    <dbReference type="NCBI Taxonomy" id="171685"/>
    <lineage>
        <taxon>Bacteria</taxon>
        <taxon>Bacillati</taxon>
        <taxon>Bacillota</taxon>
        <taxon>Bacilli</taxon>
        <taxon>Bacillales</taxon>
        <taxon>Bacillaceae</taxon>
        <taxon>Alkalicoccobacillus</taxon>
    </lineage>
</organism>
<gene>
    <name evidence="1" type="ORF">J2S05_002320</name>
</gene>